<keyword evidence="1" id="KW-0805">Transcription regulation</keyword>
<sequence>MNVSVFQKMKDMMPSMSRSQIRIAQFIIENPSKVLNMNILELARSCESSPSTVVEFSKKLGFSGYKSFQIALAQEIALFETLKPDSDRLRRICRDFLGFVFSELKQSVELISDEVLTRASDIILKSNVVEIFAYGFDSIAGKDLFLKLKEFGFQVNFFSNPFLQSISASHLGNRGCAVAISSSHSSTDLLDAISFSKKSGASVIAIASPSSKIAEVCDILLPAYVRTEILSEGGFLTKYLQIVIVDLLILKMFEIDKDRLYEKYKHFETILSQKRRGDKGVF</sequence>
<dbReference type="GO" id="GO:0097367">
    <property type="term" value="F:carbohydrate derivative binding"/>
    <property type="evidence" value="ECO:0007669"/>
    <property type="project" value="InterPro"/>
</dbReference>
<dbReference type="SUPFAM" id="SSF53697">
    <property type="entry name" value="SIS domain"/>
    <property type="match status" value="1"/>
</dbReference>
<evidence type="ECO:0000256" key="2">
    <source>
        <dbReference type="ARBA" id="ARBA00023125"/>
    </source>
</evidence>
<proteinExistence type="predicted"/>
<evidence type="ECO:0000259" key="4">
    <source>
        <dbReference type="PROSITE" id="PS51071"/>
    </source>
</evidence>
<dbReference type="Proteomes" id="UP000002016">
    <property type="component" value="Chromosome"/>
</dbReference>
<dbReference type="EMBL" id="CP000812">
    <property type="protein sequence ID" value="ABV32908.1"/>
    <property type="molecule type" value="Genomic_DNA"/>
</dbReference>
<dbReference type="GO" id="GO:0003677">
    <property type="term" value="F:DNA binding"/>
    <property type="evidence" value="ECO:0007669"/>
    <property type="project" value="UniProtKB-KW"/>
</dbReference>
<organism evidence="6 7">
    <name type="scientific">Pseudothermotoga lettingae (strain ATCC BAA-301 / DSM 14385 / NBRC 107922 / TMO)</name>
    <name type="common">Thermotoga lettingae</name>
    <dbReference type="NCBI Taxonomy" id="416591"/>
    <lineage>
        <taxon>Bacteria</taxon>
        <taxon>Thermotogati</taxon>
        <taxon>Thermotogota</taxon>
        <taxon>Thermotogae</taxon>
        <taxon>Thermotogales</taxon>
        <taxon>Thermotogaceae</taxon>
        <taxon>Pseudothermotoga</taxon>
    </lineage>
</organism>
<reference evidence="6 7" key="2">
    <citation type="journal article" date="2009" name="Proc. Natl. Acad. Sci. U.S.A.">
        <title>On the chimeric nature, thermophilic origin, and phylogenetic placement of the Thermotogales.</title>
        <authorList>
            <person name="Zhaxybayeva O."/>
            <person name="Swithers K.S."/>
            <person name="Lapierre P."/>
            <person name="Fournier G.P."/>
            <person name="Bickhart D.M."/>
            <person name="DeBoy R.T."/>
            <person name="Nelson K.E."/>
            <person name="Nesbo C.L."/>
            <person name="Doolittle W.F."/>
            <person name="Gogarten J.P."/>
            <person name="Noll K.M."/>
        </authorList>
    </citation>
    <scope>NUCLEOTIDE SEQUENCE [LARGE SCALE GENOMIC DNA]</scope>
    <source>
        <strain evidence="7">ATCC BAA-301 / DSM 14385 / NBRC 107922 / TMO</strain>
    </source>
</reference>
<reference evidence="6 7" key="1">
    <citation type="submission" date="2007-08" db="EMBL/GenBank/DDBJ databases">
        <title>Complete sequence of Thermotoga lettingae TMO.</title>
        <authorList>
            <consortium name="US DOE Joint Genome Institute"/>
            <person name="Copeland A."/>
            <person name="Lucas S."/>
            <person name="Lapidus A."/>
            <person name="Barry K."/>
            <person name="Glavina del Rio T."/>
            <person name="Dalin E."/>
            <person name="Tice H."/>
            <person name="Pitluck S."/>
            <person name="Foster B."/>
            <person name="Bruce D."/>
            <person name="Schmutz J."/>
            <person name="Larimer F."/>
            <person name="Land M."/>
            <person name="Hauser L."/>
            <person name="Kyrpides N."/>
            <person name="Mikhailova N."/>
            <person name="Nelson K."/>
            <person name="Gogarten J.P."/>
            <person name="Noll K."/>
            <person name="Richardson P."/>
        </authorList>
    </citation>
    <scope>NUCLEOTIDE SEQUENCE [LARGE SCALE GENOMIC DNA]</scope>
    <source>
        <strain evidence="7">ATCC BAA-301 / DSM 14385 / NBRC 107922 / TMO</strain>
    </source>
</reference>
<dbReference type="InterPro" id="IPR035472">
    <property type="entry name" value="RpiR-like_SIS"/>
</dbReference>
<evidence type="ECO:0000259" key="5">
    <source>
        <dbReference type="PROSITE" id="PS51464"/>
    </source>
</evidence>
<dbReference type="RefSeq" id="WP_012002389.1">
    <property type="nucleotide sequence ID" value="NC_009828.1"/>
</dbReference>
<dbReference type="SUPFAM" id="SSF46689">
    <property type="entry name" value="Homeodomain-like"/>
    <property type="match status" value="1"/>
</dbReference>
<dbReference type="GO" id="GO:1901135">
    <property type="term" value="P:carbohydrate derivative metabolic process"/>
    <property type="evidence" value="ECO:0007669"/>
    <property type="project" value="InterPro"/>
</dbReference>
<dbReference type="InterPro" id="IPR046348">
    <property type="entry name" value="SIS_dom_sf"/>
</dbReference>
<dbReference type="InterPro" id="IPR000281">
    <property type="entry name" value="HTH_RpiR"/>
</dbReference>
<dbReference type="AlphaFoldDB" id="A8F424"/>
<dbReference type="PROSITE" id="PS51464">
    <property type="entry name" value="SIS"/>
    <property type="match status" value="1"/>
</dbReference>
<accession>A8F424</accession>
<dbReference type="eggNOG" id="COG1737">
    <property type="taxonomic scope" value="Bacteria"/>
</dbReference>
<dbReference type="PANTHER" id="PTHR30514">
    <property type="entry name" value="GLUCOKINASE"/>
    <property type="match status" value="1"/>
</dbReference>
<dbReference type="Pfam" id="PF01418">
    <property type="entry name" value="HTH_6"/>
    <property type="match status" value="1"/>
</dbReference>
<feature type="domain" description="SIS" evidence="5">
    <location>
        <begin position="119"/>
        <end position="258"/>
    </location>
</feature>
<dbReference type="HOGENOM" id="CLU_055769_0_3_0"/>
<dbReference type="PANTHER" id="PTHR30514:SF1">
    <property type="entry name" value="HTH-TYPE TRANSCRIPTIONAL REGULATOR HEXR-RELATED"/>
    <property type="match status" value="1"/>
</dbReference>
<keyword evidence="3" id="KW-0804">Transcription</keyword>
<evidence type="ECO:0000313" key="6">
    <source>
        <dbReference type="EMBL" id="ABV32908.1"/>
    </source>
</evidence>
<evidence type="ECO:0000256" key="3">
    <source>
        <dbReference type="ARBA" id="ARBA00023163"/>
    </source>
</evidence>
<dbReference type="Gene3D" id="3.40.50.10490">
    <property type="entry name" value="Glucose-6-phosphate isomerase like protein, domain 1"/>
    <property type="match status" value="1"/>
</dbReference>
<evidence type="ECO:0000256" key="1">
    <source>
        <dbReference type="ARBA" id="ARBA00023015"/>
    </source>
</evidence>
<dbReference type="KEGG" id="tle:Tlet_0340"/>
<name>A8F424_PSELT</name>
<dbReference type="Pfam" id="PF01380">
    <property type="entry name" value="SIS"/>
    <property type="match status" value="1"/>
</dbReference>
<feature type="domain" description="HTH rpiR-type" evidence="4">
    <location>
        <begin position="3"/>
        <end position="79"/>
    </location>
</feature>
<dbReference type="OrthoDB" id="41957at2"/>
<dbReference type="STRING" id="416591.Tlet_0340"/>
<dbReference type="InterPro" id="IPR047640">
    <property type="entry name" value="RpiR-like"/>
</dbReference>
<evidence type="ECO:0000313" key="7">
    <source>
        <dbReference type="Proteomes" id="UP000002016"/>
    </source>
</evidence>
<gene>
    <name evidence="6" type="ordered locus">Tlet_0340</name>
</gene>
<keyword evidence="2" id="KW-0238">DNA-binding</keyword>
<dbReference type="Gene3D" id="1.10.10.10">
    <property type="entry name" value="Winged helix-like DNA-binding domain superfamily/Winged helix DNA-binding domain"/>
    <property type="match status" value="1"/>
</dbReference>
<dbReference type="GO" id="GO:0003700">
    <property type="term" value="F:DNA-binding transcription factor activity"/>
    <property type="evidence" value="ECO:0007669"/>
    <property type="project" value="InterPro"/>
</dbReference>
<dbReference type="InterPro" id="IPR009057">
    <property type="entry name" value="Homeodomain-like_sf"/>
</dbReference>
<dbReference type="InterPro" id="IPR036388">
    <property type="entry name" value="WH-like_DNA-bd_sf"/>
</dbReference>
<dbReference type="InterPro" id="IPR001347">
    <property type="entry name" value="SIS_dom"/>
</dbReference>
<dbReference type="CDD" id="cd05013">
    <property type="entry name" value="SIS_RpiR"/>
    <property type="match status" value="1"/>
</dbReference>
<protein>
    <submittedName>
        <fullName evidence="6">Transcriptional regulator, RpiR family</fullName>
    </submittedName>
</protein>
<keyword evidence="7" id="KW-1185">Reference proteome</keyword>
<dbReference type="PROSITE" id="PS51071">
    <property type="entry name" value="HTH_RPIR"/>
    <property type="match status" value="1"/>
</dbReference>